<sequence length="107" mass="12700">MSSYLKKNPEKYRKVYINNTKELNFYIEQGEAESGVPLNDKLPFFNWEVLNTELSIPCNYYEMDAQASFVEKSLLDLGKLSICLSYGYYLLVTKSYKLKRFTYRFSR</sequence>
<evidence type="ECO:0000313" key="1">
    <source>
        <dbReference type="EMBL" id="MFK3863110.1"/>
    </source>
</evidence>
<protein>
    <submittedName>
        <fullName evidence="1">Uncharacterized protein</fullName>
    </submittedName>
</protein>
<reference evidence="1 2" key="1">
    <citation type="submission" date="2024-11" db="EMBL/GenBank/DDBJ databases">
        <title>The Natural Products Discovery Center: Release of the First 8490 Sequenced Strains for Exploring Actinobacteria Biosynthetic Diversity.</title>
        <authorList>
            <person name="Kalkreuter E."/>
            <person name="Kautsar S.A."/>
            <person name="Yang D."/>
            <person name="Bader C.D."/>
            <person name="Teijaro C.N."/>
            <person name="Fluegel L."/>
            <person name="Davis C.M."/>
            <person name="Simpson J.R."/>
            <person name="Lauterbach L."/>
            <person name="Steele A.D."/>
            <person name="Gui C."/>
            <person name="Meng S."/>
            <person name="Li G."/>
            <person name="Viehrig K."/>
            <person name="Ye F."/>
            <person name="Su P."/>
            <person name="Kiefer A.F."/>
            <person name="Nichols A."/>
            <person name="Cepeda A.J."/>
            <person name="Yan W."/>
            <person name="Fan B."/>
            <person name="Jiang Y."/>
            <person name="Adhikari A."/>
            <person name="Zheng C.-J."/>
            <person name="Schuster L."/>
            <person name="Cowan T.M."/>
            <person name="Smanski M.J."/>
            <person name="Chevrette M.G."/>
            <person name="De Carvalho L.P.S."/>
            <person name="Shen B."/>
        </authorList>
    </citation>
    <scope>NUCLEOTIDE SEQUENCE [LARGE SCALE GENOMIC DNA]</scope>
    <source>
        <strain evidence="1 2">NPDC078403</strain>
    </source>
</reference>
<dbReference type="RefSeq" id="WP_145238192.1">
    <property type="nucleotide sequence ID" value="NZ_CAXYCB010000003.1"/>
</dbReference>
<organism evidence="1 2">
    <name type="scientific">Pseudoalteromonas rhizosphaerae</name>
    <dbReference type="NCBI Taxonomy" id="2518973"/>
    <lineage>
        <taxon>Bacteria</taxon>
        <taxon>Pseudomonadati</taxon>
        <taxon>Pseudomonadota</taxon>
        <taxon>Gammaproteobacteria</taxon>
        <taxon>Alteromonadales</taxon>
        <taxon>Pseudoalteromonadaceae</taxon>
        <taxon>Pseudoalteromonas</taxon>
    </lineage>
</organism>
<proteinExistence type="predicted"/>
<gene>
    <name evidence="1" type="ORF">ACI2JU_04385</name>
</gene>
<name>A0ABW8KW29_9GAMM</name>
<evidence type="ECO:0000313" key="2">
    <source>
        <dbReference type="Proteomes" id="UP001620262"/>
    </source>
</evidence>
<dbReference type="EMBL" id="JBJDOT010000004">
    <property type="protein sequence ID" value="MFK3863110.1"/>
    <property type="molecule type" value="Genomic_DNA"/>
</dbReference>
<accession>A0ABW8KW29</accession>
<comment type="caution">
    <text evidence="1">The sequence shown here is derived from an EMBL/GenBank/DDBJ whole genome shotgun (WGS) entry which is preliminary data.</text>
</comment>
<keyword evidence="2" id="KW-1185">Reference proteome</keyword>
<dbReference type="Proteomes" id="UP001620262">
    <property type="component" value="Unassembled WGS sequence"/>
</dbReference>